<evidence type="ECO:0000313" key="3">
    <source>
        <dbReference type="Proteomes" id="UP000001940"/>
    </source>
</evidence>
<dbReference type="EMBL" id="BX284602">
    <property type="protein sequence ID" value="CCD63694.1"/>
    <property type="molecule type" value="Genomic_DNA"/>
</dbReference>
<dbReference type="CTD" id="191116"/>
<sequence length="156" mass="18112">MQIFSLQEVMAAVNTPEPVKLEAIFDGALKWNKKTFKDKGTLTWWLELELTDDDFCISAFFKGASKMKISIEAEFKLLYPAQEPLIKEEKKDFDCTNKRNKYEVRTMFTEDEAKNRFENGSDLRFEVDLTIVKENNSEKSSVEPKPEAKQEPTVNQ</sequence>
<dbReference type="UCSC" id="ZC204.13">
    <property type="organism name" value="c. elegans"/>
</dbReference>
<organism evidence="2 3">
    <name type="scientific">Caenorhabditis elegans</name>
    <dbReference type="NCBI Taxonomy" id="6239"/>
    <lineage>
        <taxon>Eukaryota</taxon>
        <taxon>Metazoa</taxon>
        <taxon>Ecdysozoa</taxon>
        <taxon>Nematoda</taxon>
        <taxon>Chromadorea</taxon>
        <taxon>Rhabditida</taxon>
        <taxon>Rhabditina</taxon>
        <taxon>Rhabditomorpha</taxon>
        <taxon>Rhabditoidea</taxon>
        <taxon>Rhabditidae</taxon>
        <taxon>Peloderinae</taxon>
        <taxon>Caenorhabditis</taxon>
    </lineage>
</organism>
<dbReference type="InParanoid" id="P91545"/>
<proteinExistence type="predicted"/>
<dbReference type="RefSeq" id="NP_494030.1">
    <property type="nucleotide sequence ID" value="NM_061629.1"/>
</dbReference>
<dbReference type="WormBase" id="ZC204.13">
    <property type="protein sequence ID" value="CE15108"/>
    <property type="gene ID" value="WBGene00022563"/>
</dbReference>
<dbReference type="AlphaFoldDB" id="P91545"/>
<dbReference type="GeneID" id="191116"/>
<accession>P91545</accession>
<dbReference type="Bgee" id="WBGene00022563">
    <property type="expression patterns" value="Expressed in anatomical system and 1 other cell type or tissue"/>
</dbReference>
<feature type="region of interest" description="Disordered" evidence="1">
    <location>
        <begin position="136"/>
        <end position="156"/>
    </location>
</feature>
<dbReference type="KEGG" id="cel:CELE_ZC204.13"/>
<evidence type="ECO:0000256" key="1">
    <source>
        <dbReference type="SAM" id="MobiDB-lite"/>
    </source>
</evidence>
<keyword evidence="3" id="KW-1185">Reference proteome</keyword>
<dbReference type="AGR" id="WB:WBGene00022563"/>
<dbReference type="PaxDb" id="6239-ZC204.13"/>
<reference evidence="2 3" key="1">
    <citation type="journal article" date="1998" name="Science">
        <title>Genome sequence of the nematode C. elegans: a platform for investigating biology.</title>
        <authorList>
            <consortium name="The C. elegans sequencing consortium"/>
            <person name="Sulson J.E."/>
            <person name="Waterston R."/>
        </authorList>
    </citation>
    <scope>NUCLEOTIDE SEQUENCE [LARGE SCALE GENOMIC DNA]</scope>
    <source>
        <strain evidence="2 3">Bristol N2</strain>
    </source>
</reference>
<dbReference type="Proteomes" id="UP000001940">
    <property type="component" value="Chromosome II"/>
</dbReference>
<name>P91545_CAEEL</name>
<feature type="compositionally biased region" description="Basic and acidic residues" evidence="1">
    <location>
        <begin position="136"/>
        <end position="150"/>
    </location>
</feature>
<dbReference type="PIR" id="T25960">
    <property type="entry name" value="T25960"/>
</dbReference>
<gene>
    <name evidence="2" type="ORF">CELE_ZC204.13</name>
    <name evidence="2 4" type="ORF">ZC204.13</name>
</gene>
<evidence type="ECO:0000313" key="2">
    <source>
        <dbReference type="EMBL" id="CCD63694.1"/>
    </source>
</evidence>
<evidence type="ECO:0000313" key="4">
    <source>
        <dbReference type="WormBase" id="ZC204.13"/>
    </source>
</evidence>
<protein>
    <submittedName>
        <fullName evidence="2">MATH (Meprin-associated Traf homology) domain containing</fullName>
    </submittedName>
</protein>
<dbReference type="HOGENOM" id="CLU_1688312_0_0_1"/>